<keyword evidence="1" id="KW-1133">Transmembrane helix</keyword>
<dbReference type="EMBL" id="JBEYXV010000019">
    <property type="protein sequence ID" value="MEU6825201.1"/>
    <property type="molecule type" value="Genomic_DNA"/>
</dbReference>
<feature type="transmembrane region" description="Helical" evidence="1">
    <location>
        <begin position="81"/>
        <end position="101"/>
    </location>
</feature>
<evidence type="ECO:0008006" key="4">
    <source>
        <dbReference type="Google" id="ProtNLM"/>
    </source>
</evidence>
<organism evidence="2 3">
    <name type="scientific">Streptomyces atriruber</name>
    <dbReference type="NCBI Taxonomy" id="545121"/>
    <lineage>
        <taxon>Bacteria</taxon>
        <taxon>Bacillati</taxon>
        <taxon>Actinomycetota</taxon>
        <taxon>Actinomycetes</taxon>
        <taxon>Kitasatosporales</taxon>
        <taxon>Streptomycetaceae</taxon>
        <taxon>Streptomyces</taxon>
    </lineage>
</organism>
<accession>A0ABV3BW12</accession>
<proteinExistence type="predicted"/>
<keyword evidence="3" id="KW-1185">Reference proteome</keyword>
<feature type="transmembrane region" description="Helical" evidence="1">
    <location>
        <begin position="312"/>
        <end position="334"/>
    </location>
</feature>
<feature type="transmembrane region" description="Helical" evidence="1">
    <location>
        <begin position="12"/>
        <end position="35"/>
    </location>
</feature>
<keyword evidence="1" id="KW-0812">Transmembrane</keyword>
<name>A0ABV3BW12_9ACTN</name>
<keyword evidence="1" id="KW-0472">Membrane</keyword>
<feature type="transmembrane region" description="Helical" evidence="1">
    <location>
        <begin position="107"/>
        <end position="126"/>
    </location>
</feature>
<feature type="transmembrane region" description="Helical" evidence="1">
    <location>
        <begin position="221"/>
        <end position="240"/>
    </location>
</feature>
<evidence type="ECO:0000313" key="3">
    <source>
        <dbReference type="Proteomes" id="UP001551176"/>
    </source>
</evidence>
<feature type="transmembrane region" description="Helical" evidence="1">
    <location>
        <begin position="55"/>
        <end position="74"/>
    </location>
</feature>
<feature type="transmembrane region" description="Helical" evidence="1">
    <location>
        <begin position="260"/>
        <end position="278"/>
    </location>
</feature>
<evidence type="ECO:0000313" key="2">
    <source>
        <dbReference type="EMBL" id="MEU6825201.1"/>
    </source>
</evidence>
<gene>
    <name evidence="2" type="ORF">ABZ921_31640</name>
</gene>
<evidence type="ECO:0000256" key="1">
    <source>
        <dbReference type="SAM" id="Phobius"/>
    </source>
</evidence>
<sequence>MRRSRTLVRATDAATYVNVFALTGIATVLVTRAFLAQAGYPKLGGGGGSPLHIAHMLWGGLLMMAAILLTLGFLGRAARLAGAFVGGIGFGLFIDEVGKQITDEPGYFYQPAAGIIYLSFALLLLLTHLIRLRAARTTGLDARQRSVNAADVALAGVADGLTAEQRRAALRLVEGSDRELDAALARLIAAVPERPTPAPSWWRRWASGVGRALRWLARTRIVLTLAVLCLLTEALLFSVWMSVDFFGGQLAREPQPGAHLAVALTEVVSAVLGLTGLIRLRRDGATALRLFRAALLVDMFVGQIFKFTMDQFAAVVELGIDLGLLWVISVFLAAQRDRAPDVLAPPRADSRAASRTVALAASVAAGGPAAVASDSSAARAS</sequence>
<reference evidence="2 3" key="1">
    <citation type="submission" date="2024-06" db="EMBL/GenBank/DDBJ databases">
        <title>The Natural Products Discovery Center: Release of the First 8490 Sequenced Strains for Exploring Actinobacteria Biosynthetic Diversity.</title>
        <authorList>
            <person name="Kalkreuter E."/>
            <person name="Kautsar S.A."/>
            <person name="Yang D."/>
            <person name="Bader C.D."/>
            <person name="Teijaro C.N."/>
            <person name="Fluegel L."/>
            <person name="Davis C.M."/>
            <person name="Simpson J.R."/>
            <person name="Lauterbach L."/>
            <person name="Steele A.D."/>
            <person name="Gui C."/>
            <person name="Meng S."/>
            <person name="Li G."/>
            <person name="Viehrig K."/>
            <person name="Ye F."/>
            <person name="Su P."/>
            <person name="Kiefer A.F."/>
            <person name="Nichols A."/>
            <person name="Cepeda A.J."/>
            <person name="Yan W."/>
            <person name="Fan B."/>
            <person name="Jiang Y."/>
            <person name="Adhikari A."/>
            <person name="Zheng C.-J."/>
            <person name="Schuster L."/>
            <person name="Cowan T.M."/>
            <person name="Smanski M.J."/>
            <person name="Chevrette M.G."/>
            <person name="De Carvalho L.P.S."/>
            <person name="Shen B."/>
        </authorList>
    </citation>
    <scope>NUCLEOTIDE SEQUENCE [LARGE SCALE GENOMIC DNA]</scope>
    <source>
        <strain evidence="2 3">NPDC046838</strain>
    </source>
</reference>
<comment type="caution">
    <text evidence="2">The sequence shown here is derived from an EMBL/GenBank/DDBJ whole genome shotgun (WGS) entry which is preliminary data.</text>
</comment>
<dbReference type="Proteomes" id="UP001551176">
    <property type="component" value="Unassembled WGS sequence"/>
</dbReference>
<protein>
    <recommendedName>
        <fullName evidence="4">Integral membrane protein</fullName>
    </recommendedName>
</protein>